<name>A0A5A9NIH9_9TELE</name>
<dbReference type="InterPro" id="IPR036116">
    <property type="entry name" value="FN3_sf"/>
</dbReference>
<keyword evidence="2 7" id="KW-0732">Signal</keyword>
<keyword evidence="4 10" id="KW-0675">Receptor</keyword>
<feature type="compositionally biased region" description="Low complexity" evidence="5">
    <location>
        <begin position="352"/>
        <end position="361"/>
    </location>
</feature>
<evidence type="ECO:0000256" key="3">
    <source>
        <dbReference type="ARBA" id="ARBA00023157"/>
    </source>
</evidence>
<organism evidence="10 11">
    <name type="scientific">Triplophysa tibetana</name>
    <dbReference type="NCBI Taxonomy" id="1572043"/>
    <lineage>
        <taxon>Eukaryota</taxon>
        <taxon>Metazoa</taxon>
        <taxon>Chordata</taxon>
        <taxon>Craniata</taxon>
        <taxon>Vertebrata</taxon>
        <taxon>Euteleostomi</taxon>
        <taxon>Actinopterygii</taxon>
        <taxon>Neopterygii</taxon>
        <taxon>Teleostei</taxon>
        <taxon>Ostariophysi</taxon>
        <taxon>Cypriniformes</taxon>
        <taxon>Nemacheilidae</taxon>
        <taxon>Triplophysa</taxon>
    </lineage>
</organism>
<dbReference type="Proteomes" id="UP000324632">
    <property type="component" value="Chromosome 18"/>
</dbReference>
<evidence type="ECO:0000259" key="8">
    <source>
        <dbReference type="Pfam" id="PF01108"/>
    </source>
</evidence>
<dbReference type="AlphaFoldDB" id="A0A5A9NIH9"/>
<keyword evidence="3" id="KW-1015">Disulfide bond</keyword>
<feature type="signal peptide" evidence="7">
    <location>
        <begin position="1"/>
        <end position="18"/>
    </location>
</feature>
<dbReference type="InterPro" id="IPR013783">
    <property type="entry name" value="Ig-like_fold"/>
</dbReference>
<feature type="region of interest" description="Disordered" evidence="5">
    <location>
        <begin position="335"/>
        <end position="383"/>
    </location>
</feature>
<evidence type="ECO:0000259" key="9">
    <source>
        <dbReference type="Pfam" id="PF09294"/>
    </source>
</evidence>
<dbReference type="InterPro" id="IPR015373">
    <property type="entry name" value="Interferon/interleukin_rcp_dom"/>
</dbReference>
<accession>A0A5A9NIH9</accession>
<gene>
    <name evidence="10" type="ORF">E1301_Tti023254</name>
</gene>
<dbReference type="FunFam" id="2.60.40.10:FF:000348">
    <property type="entry name" value="Interleukin 20 receptor subunit alpha"/>
    <property type="match status" value="1"/>
</dbReference>
<dbReference type="Pfam" id="PF01108">
    <property type="entry name" value="Tissue_fac"/>
    <property type="match status" value="1"/>
</dbReference>
<dbReference type="EMBL" id="SOYY01000018">
    <property type="protein sequence ID" value="KAA0709015.1"/>
    <property type="molecule type" value="Genomic_DNA"/>
</dbReference>
<dbReference type="PANTHER" id="PTHR20859:SF86">
    <property type="entry name" value="INTERLEUKIN-20 RECEPTOR SUBUNIT ALPHA"/>
    <property type="match status" value="1"/>
</dbReference>
<dbReference type="GO" id="GO:0004896">
    <property type="term" value="F:cytokine receptor activity"/>
    <property type="evidence" value="ECO:0007669"/>
    <property type="project" value="TreeGrafter"/>
</dbReference>
<evidence type="ECO:0000256" key="7">
    <source>
        <dbReference type="SAM" id="SignalP"/>
    </source>
</evidence>
<dbReference type="PANTHER" id="PTHR20859">
    <property type="entry name" value="INTERFERON/INTERLEUKIN RECEPTOR"/>
    <property type="match status" value="1"/>
</dbReference>
<feature type="compositionally biased region" description="Polar residues" evidence="5">
    <location>
        <begin position="364"/>
        <end position="376"/>
    </location>
</feature>
<keyword evidence="6" id="KW-1133">Transmembrane helix</keyword>
<feature type="chain" id="PRO_5022720111" evidence="7">
    <location>
        <begin position="19"/>
        <end position="498"/>
    </location>
</feature>
<dbReference type="InterPro" id="IPR050650">
    <property type="entry name" value="Type-II_Cytokine-TF_Rcpt"/>
</dbReference>
<feature type="transmembrane region" description="Helical" evidence="6">
    <location>
        <begin position="242"/>
        <end position="271"/>
    </location>
</feature>
<evidence type="ECO:0000256" key="4">
    <source>
        <dbReference type="ARBA" id="ARBA00023170"/>
    </source>
</evidence>
<protein>
    <submittedName>
        <fullName evidence="10">Interleukin-22 receptor subunit alpha-1</fullName>
    </submittedName>
</protein>
<sequence length="498" mass="56018">MDKLFLTAVCLLLARASASDEGLPEPRSVHFHSVNFRNMVRWTPGERYLNETVYSVEYAVYGDADESNSDQVRWRPVKQCTFIHQTECDVSQETFNLEEDYYARVKAVATHTHSIWTETTTRFKPMTDTTLGPPLVDVTVVQNYINITMKGPFRWKTKKSKKEKSLWKIIPLMIYNVSVYSSKREHMQSFLLETSSLTQGPLDFSTRVCVVVSAQSQTLPLASTPSLRKCAETPKDVFKDQMLAAMLGGVLPSALCLCVLAVLGGLVHCYITDHKQTQPKSTNMDHVTEKHHTVQPEGPQTIILNVTNIVIEEPKLFSPLHLLPPVSPVVRAQCAPPPAAGPRSYTQPQVPVPGASAGVAADFQNESSGTDSSWPQEHQHEEPEDYGIVLRAAAVTDMSLYRSQVNMTEPRQPDDEENEEETQIFLDWSPDMCELKIPLVSPLDVEDSEQTDTETEPDEVMLLPQVILRQCSEESSEHEDDFTKMERTWGLIIHTNAE</sequence>
<dbReference type="Pfam" id="PF09294">
    <property type="entry name" value="Interfer-bind"/>
    <property type="match status" value="1"/>
</dbReference>
<evidence type="ECO:0000256" key="2">
    <source>
        <dbReference type="ARBA" id="ARBA00022729"/>
    </source>
</evidence>
<evidence type="ECO:0000256" key="5">
    <source>
        <dbReference type="SAM" id="MobiDB-lite"/>
    </source>
</evidence>
<dbReference type="SUPFAM" id="SSF49265">
    <property type="entry name" value="Fibronectin type III"/>
    <property type="match status" value="2"/>
</dbReference>
<dbReference type="Gene3D" id="2.60.40.10">
    <property type="entry name" value="Immunoglobulins"/>
    <property type="match status" value="2"/>
</dbReference>
<keyword evidence="11" id="KW-1185">Reference proteome</keyword>
<keyword evidence="6" id="KW-0812">Transmembrane</keyword>
<comment type="caution">
    <text evidence="10">The sequence shown here is derived from an EMBL/GenBank/DDBJ whole genome shotgun (WGS) entry which is preliminary data.</text>
</comment>
<evidence type="ECO:0000256" key="1">
    <source>
        <dbReference type="ARBA" id="ARBA00005399"/>
    </source>
</evidence>
<reference evidence="10 11" key="1">
    <citation type="journal article" date="2019" name="Mol. Ecol. Resour.">
        <title>Chromosome-level genome assembly of Triplophysa tibetana, a fish adapted to the harsh high-altitude environment of the Tibetan Plateau.</title>
        <authorList>
            <person name="Yang X."/>
            <person name="Liu H."/>
            <person name="Ma Z."/>
            <person name="Zou Y."/>
            <person name="Zou M."/>
            <person name="Mao Y."/>
            <person name="Li X."/>
            <person name="Wang H."/>
            <person name="Chen T."/>
            <person name="Wang W."/>
            <person name="Yang R."/>
        </authorList>
    </citation>
    <scope>NUCLEOTIDE SEQUENCE [LARGE SCALE GENOMIC DNA]</scope>
    <source>
        <strain evidence="10">TTIB1903HZAU</strain>
        <tissue evidence="10">Muscle</tissue>
    </source>
</reference>
<feature type="domain" description="Fibronectin type-III" evidence="8">
    <location>
        <begin position="5"/>
        <end position="116"/>
    </location>
</feature>
<feature type="domain" description="Interferon/interleukin receptor" evidence="9">
    <location>
        <begin position="129"/>
        <end position="234"/>
    </location>
</feature>
<dbReference type="GO" id="GO:0005886">
    <property type="term" value="C:plasma membrane"/>
    <property type="evidence" value="ECO:0007669"/>
    <property type="project" value="TreeGrafter"/>
</dbReference>
<evidence type="ECO:0000313" key="10">
    <source>
        <dbReference type="EMBL" id="KAA0709015.1"/>
    </source>
</evidence>
<comment type="similarity">
    <text evidence="1">Belongs to the type II cytokine receptor family.</text>
</comment>
<keyword evidence="6" id="KW-0472">Membrane</keyword>
<proteinExistence type="inferred from homology"/>
<evidence type="ECO:0000256" key="6">
    <source>
        <dbReference type="SAM" id="Phobius"/>
    </source>
</evidence>
<evidence type="ECO:0000313" key="11">
    <source>
        <dbReference type="Proteomes" id="UP000324632"/>
    </source>
</evidence>
<dbReference type="InterPro" id="IPR003961">
    <property type="entry name" value="FN3_dom"/>
</dbReference>